<dbReference type="InterPro" id="IPR010921">
    <property type="entry name" value="Trp_repressor/repl_initiator"/>
</dbReference>
<comment type="caution">
    <text evidence="1">The sequence shown here is derived from an EMBL/GenBank/DDBJ whole genome shotgun (WGS) entry which is preliminary data.</text>
</comment>
<accession>A0ABY1R7T7</accession>
<evidence type="ECO:0008006" key="3">
    <source>
        <dbReference type="Google" id="ProtNLM"/>
    </source>
</evidence>
<dbReference type="Proteomes" id="UP001158050">
    <property type="component" value="Unassembled WGS sequence"/>
</dbReference>
<protein>
    <recommendedName>
        <fullName evidence="3">Helix-turn-helix domain-containing protein</fullName>
    </recommendedName>
</protein>
<name>A0ABY1R7T7_9FLAO</name>
<sequence>MDHKARRIKKAVPDFKLIYSDILDKQYPEKIAECERLLAKKHLSVIDILELNRRIFGESQKPSQKYRSYNKSDILHILDYQKKNNLNNIQLARHFGLSRNSVARWKKMFIV</sequence>
<dbReference type="EMBL" id="FXUO01000006">
    <property type="protein sequence ID" value="SMP94591.1"/>
    <property type="molecule type" value="Genomic_DNA"/>
</dbReference>
<evidence type="ECO:0000313" key="1">
    <source>
        <dbReference type="EMBL" id="SMP94591.1"/>
    </source>
</evidence>
<keyword evidence="2" id="KW-1185">Reference proteome</keyword>
<proteinExistence type="predicted"/>
<evidence type="ECO:0000313" key="2">
    <source>
        <dbReference type="Proteomes" id="UP001158050"/>
    </source>
</evidence>
<dbReference type="SUPFAM" id="SSF48295">
    <property type="entry name" value="TrpR-like"/>
    <property type="match status" value="1"/>
</dbReference>
<gene>
    <name evidence="1" type="ORF">SAMN05421679_1063</name>
</gene>
<organism evidence="1 2">
    <name type="scientific">Epilithonimonas pallida</name>
    <dbReference type="NCBI Taxonomy" id="373671"/>
    <lineage>
        <taxon>Bacteria</taxon>
        <taxon>Pseudomonadati</taxon>
        <taxon>Bacteroidota</taxon>
        <taxon>Flavobacteriia</taxon>
        <taxon>Flavobacteriales</taxon>
        <taxon>Weeksellaceae</taxon>
        <taxon>Chryseobacterium group</taxon>
        <taxon>Epilithonimonas</taxon>
    </lineage>
</organism>
<dbReference type="RefSeq" id="WP_283417199.1">
    <property type="nucleotide sequence ID" value="NZ_FXUO01000006.1"/>
</dbReference>
<reference evidence="1 2" key="1">
    <citation type="submission" date="2017-05" db="EMBL/GenBank/DDBJ databases">
        <authorList>
            <person name="Varghese N."/>
            <person name="Submissions S."/>
        </authorList>
    </citation>
    <scope>NUCLEOTIDE SEQUENCE [LARGE SCALE GENOMIC DNA]</scope>
    <source>
        <strain evidence="1 2">DSM 18015</strain>
    </source>
</reference>